<evidence type="ECO:0000256" key="6">
    <source>
        <dbReference type="ARBA" id="ARBA00023034"/>
    </source>
</evidence>
<keyword evidence="5" id="KW-0653">Protein transport</keyword>
<comment type="similarity">
    <text evidence="2">Belongs to the COG1 family.</text>
</comment>
<feature type="region of interest" description="Disordered" evidence="8">
    <location>
        <begin position="793"/>
        <end position="818"/>
    </location>
</feature>
<evidence type="ECO:0000256" key="7">
    <source>
        <dbReference type="ARBA" id="ARBA00023136"/>
    </source>
</evidence>
<dbReference type="InterPro" id="IPR033370">
    <property type="entry name" value="COG1"/>
</dbReference>
<dbReference type="PANTHER" id="PTHR31658">
    <property type="entry name" value="CONSERVED OLIGOMERIC GOLGI COMPLEX SUBUNIT 1"/>
    <property type="match status" value="1"/>
</dbReference>
<dbReference type="Pfam" id="PF08700">
    <property type="entry name" value="VPS51_Exo84_N"/>
    <property type="match status" value="1"/>
</dbReference>
<evidence type="ECO:0000256" key="8">
    <source>
        <dbReference type="SAM" id="MobiDB-lite"/>
    </source>
</evidence>
<reference evidence="9 10" key="1">
    <citation type="journal article" date="2010" name="Science">
        <title>Genomic comparison of the ants Camponotus floridanus and Harpegnathos saltator.</title>
        <authorList>
            <person name="Bonasio R."/>
            <person name="Zhang G."/>
            <person name="Ye C."/>
            <person name="Mutti N.S."/>
            <person name="Fang X."/>
            <person name="Qin N."/>
            <person name="Donahue G."/>
            <person name="Yang P."/>
            <person name="Li Q."/>
            <person name="Li C."/>
            <person name="Zhang P."/>
            <person name="Huang Z."/>
            <person name="Berger S.L."/>
            <person name="Reinberg D."/>
            <person name="Wang J."/>
            <person name="Liebig J."/>
        </authorList>
    </citation>
    <scope>NUCLEOTIDE SEQUENCE [LARGE SCALE GENOMIC DNA]</scope>
    <source>
        <strain evidence="9 10">R22 G/1</strain>
    </source>
</reference>
<dbReference type="GO" id="GO:0017119">
    <property type="term" value="C:Golgi transport complex"/>
    <property type="evidence" value="ECO:0007669"/>
    <property type="project" value="InterPro"/>
</dbReference>
<organism evidence="10">
    <name type="scientific">Harpegnathos saltator</name>
    <name type="common">Jerdon's jumping ant</name>
    <dbReference type="NCBI Taxonomy" id="610380"/>
    <lineage>
        <taxon>Eukaryota</taxon>
        <taxon>Metazoa</taxon>
        <taxon>Ecdysozoa</taxon>
        <taxon>Arthropoda</taxon>
        <taxon>Hexapoda</taxon>
        <taxon>Insecta</taxon>
        <taxon>Pterygota</taxon>
        <taxon>Neoptera</taxon>
        <taxon>Endopterygota</taxon>
        <taxon>Hymenoptera</taxon>
        <taxon>Apocrita</taxon>
        <taxon>Aculeata</taxon>
        <taxon>Formicoidea</taxon>
        <taxon>Formicidae</taxon>
        <taxon>Ponerinae</taxon>
        <taxon>Ponerini</taxon>
        <taxon>Harpegnathos</taxon>
    </lineage>
</organism>
<evidence type="ECO:0000313" key="10">
    <source>
        <dbReference type="Proteomes" id="UP000008237"/>
    </source>
</evidence>
<protein>
    <recommendedName>
        <fullName evidence="3">Conserved oligomeric Golgi complex subunit 1</fullName>
    </recommendedName>
</protein>
<evidence type="ECO:0000256" key="3">
    <source>
        <dbReference type="ARBA" id="ARBA00020978"/>
    </source>
</evidence>
<dbReference type="GO" id="GO:0006891">
    <property type="term" value="P:intra-Golgi vesicle-mediated transport"/>
    <property type="evidence" value="ECO:0007669"/>
    <property type="project" value="InterPro"/>
</dbReference>
<dbReference type="OMA" id="TDINQRC"/>
<keyword evidence="7" id="KW-0472">Membrane</keyword>
<dbReference type="PANTHER" id="PTHR31658:SF0">
    <property type="entry name" value="CONSERVED OLIGOMERIC GOLGI COMPLEX SUBUNIT 1"/>
    <property type="match status" value="1"/>
</dbReference>
<proteinExistence type="inferred from homology"/>
<evidence type="ECO:0000313" key="9">
    <source>
        <dbReference type="EMBL" id="EFN81647.1"/>
    </source>
</evidence>
<keyword evidence="6" id="KW-0333">Golgi apparatus</keyword>
<sequence length="841" mass="96819">MTTTNYLDLDINKLFEKHTIKEIEEIQKKIQLESDRKKIELRTLVGERYRDLILAADTIGKMKITSEEVTSKIANIEDKFKELQKKYLIGFKTEPVEDKLDRREEHILDSIIIQIKILMDIPQYIWTSIETQNLLFATQLYIIAQHINYSLMFEIGSTELFRKYPIVSKQWDIITQFKNIICNECNKILQSLDVSTIVDADNAPGGLVLQFITDIKDQEAYCLLSQLDLNQDLLNEFLPSVSKNHKPFVQDVPTNFPLSVLQENVKSWLKWVDDFSTREITKLLDLIVSVKGLYNVREETISVNLPENWNSIWEELSLPRISFWTEFFQPIITKRAKYIITDKWMEALADLKSNIIELLDKVAHDKFEFPEHDLRWFVWKDSPTDIPQKLTKNGGLDNRRSLLMKAKGYSPNVIKLCENFDKSLYTLLSDLEHYLYETERVMTIKDSLFTANISLIANSFSDRNEVQEHLQVVSTDKIDDLVQFMKNTCVNDKPEYGQRDINAIVLARCLFALTTLCPNLNKCFTLSKISGLSITNVKWQAICDNLKEQSTCVWSVWADVYKAKILEHKKKYILKEPIDGLRVHWIVSEWEKVTIEEESGEGKRIKSEILVPYQPSVPLQKFLTAICKDLNKIVPHTLPKRILQQIVENIVTELFNYYFNVSKNVDLRQKQAFQVLYDIRYCTLLMVPRENKVVNELSVKTCDAVLAKIDPFDYDVFNPFIHINVRKAVQRSLLIFGNLVSHLEQLHSTLGARNEHANSDGGKAESPTVLAICTGAPWFPPLTVTAPSRNLPLMSATMPDKTQRKKVSAKENTRNDSASATIKSGAAAFFGAMGSDWFGSS</sequence>
<keyword evidence="4" id="KW-0813">Transport</keyword>
<dbReference type="STRING" id="610380.E2BRQ3"/>
<dbReference type="GO" id="GO:0015031">
    <property type="term" value="P:protein transport"/>
    <property type="evidence" value="ECO:0007669"/>
    <property type="project" value="UniProtKB-KW"/>
</dbReference>
<accession>E2BRQ3</accession>
<gene>
    <name evidence="9" type="ORF">EAI_05437</name>
</gene>
<comment type="subcellular location">
    <subcellularLocation>
        <location evidence="1">Golgi apparatus membrane</location>
        <topology evidence="1">Peripheral membrane protein</topology>
    </subcellularLocation>
</comment>
<evidence type="ECO:0000256" key="5">
    <source>
        <dbReference type="ARBA" id="ARBA00022927"/>
    </source>
</evidence>
<dbReference type="OrthoDB" id="46189at2759"/>
<dbReference type="EMBL" id="GL449978">
    <property type="protein sequence ID" value="EFN81647.1"/>
    <property type="molecule type" value="Genomic_DNA"/>
</dbReference>
<evidence type="ECO:0000256" key="4">
    <source>
        <dbReference type="ARBA" id="ARBA00022448"/>
    </source>
</evidence>
<dbReference type="AlphaFoldDB" id="E2BRQ3"/>
<evidence type="ECO:0000256" key="1">
    <source>
        <dbReference type="ARBA" id="ARBA00004395"/>
    </source>
</evidence>
<dbReference type="Proteomes" id="UP000008237">
    <property type="component" value="Unassembled WGS sequence"/>
</dbReference>
<keyword evidence="10" id="KW-1185">Reference proteome</keyword>
<dbReference type="InParanoid" id="E2BRQ3"/>
<dbReference type="FunCoup" id="E2BRQ3">
    <property type="interactions" value="1257"/>
</dbReference>
<evidence type="ECO:0000256" key="2">
    <source>
        <dbReference type="ARBA" id="ARBA00006653"/>
    </source>
</evidence>
<name>E2BRQ3_HARSA</name>
<dbReference type="GO" id="GO:0000139">
    <property type="term" value="C:Golgi membrane"/>
    <property type="evidence" value="ECO:0007669"/>
    <property type="project" value="UniProtKB-SubCell"/>
</dbReference>